<sequence length="62" mass="7403">MYVLNLMHDLQSVAIRFIKRQSNRVTHSLTRISRFYASYHLFDFAPTCIKCLIFNEMIDVMC</sequence>
<keyword evidence="2" id="KW-1185">Reference proteome</keyword>
<evidence type="ECO:0008006" key="3">
    <source>
        <dbReference type="Google" id="ProtNLM"/>
    </source>
</evidence>
<organism evidence="1 2">
    <name type="scientific">Glycine soja</name>
    <name type="common">Wild soybean</name>
    <dbReference type="NCBI Taxonomy" id="3848"/>
    <lineage>
        <taxon>Eukaryota</taxon>
        <taxon>Viridiplantae</taxon>
        <taxon>Streptophyta</taxon>
        <taxon>Embryophyta</taxon>
        <taxon>Tracheophyta</taxon>
        <taxon>Spermatophyta</taxon>
        <taxon>Magnoliopsida</taxon>
        <taxon>eudicotyledons</taxon>
        <taxon>Gunneridae</taxon>
        <taxon>Pentapetalae</taxon>
        <taxon>rosids</taxon>
        <taxon>fabids</taxon>
        <taxon>Fabales</taxon>
        <taxon>Fabaceae</taxon>
        <taxon>Papilionoideae</taxon>
        <taxon>50 kb inversion clade</taxon>
        <taxon>NPAAA clade</taxon>
        <taxon>indigoferoid/millettioid clade</taxon>
        <taxon>Phaseoleae</taxon>
        <taxon>Glycine</taxon>
        <taxon>Glycine subgen. Soja</taxon>
    </lineage>
</organism>
<dbReference type="Proteomes" id="UP000289340">
    <property type="component" value="Chromosome 1"/>
</dbReference>
<protein>
    <recommendedName>
        <fullName evidence="3">RNase H type-1 domain-containing protein</fullName>
    </recommendedName>
</protein>
<reference evidence="1 2" key="1">
    <citation type="submission" date="2018-09" db="EMBL/GenBank/DDBJ databases">
        <title>A high-quality reference genome of wild soybean provides a powerful tool to mine soybean genomes.</title>
        <authorList>
            <person name="Xie M."/>
            <person name="Chung C.Y.L."/>
            <person name="Li M.-W."/>
            <person name="Wong F.-L."/>
            <person name="Chan T.-F."/>
            <person name="Lam H.-M."/>
        </authorList>
    </citation>
    <scope>NUCLEOTIDE SEQUENCE [LARGE SCALE GENOMIC DNA]</scope>
    <source>
        <strain evidence="2">cv. W05</strain>
        <tissue evidence="1">Hypocotyl of etiolated seedlings</tissue>
    </source>
</reference>
<evidence type="ECO:0000313" key="2">
    <source>
        <dbReference type="Proteomes" id="UP000289340"/>
    </source>
</evidence>
<comment type="caution">
    <text evidence="1">The sequence shown here is derived from an EMBL/GenBank/DDBJ whole genome shotgun (WGS) entry which is preliminary data.</text>
</comment>
<gene>
    <name evidence="1" type="ORF">D0Y65_000400</name>
</gene>
<dbReference type="AlphaFoldDB" id="A0A445LYK2"/>
<name>A0A445LYK2_GLYSO</name>
<evidence type="ECO:0000313" key="1">
    <source>
        <dbReference type="EMBL" id="RZC28397.1"/>
    </source>
</evidence>
<accession>A0A445LYK2</accession>
<dbReference type="EMBL" id="QZWG01000001">
    <property type="protein sequence ID" value="RZC28397.1"/>
    <property type="molecule type" value="Genomic_DNA"/>
</dbReference>
<proteinExistence type="predicted"/>